<dbReference type="Pfam" id="PF14903">
    <property type="entry name" value="WG_beta_rep"/>
    <property type="match status" value="2"/>
</dbReference>
<dbReference type="PANTHER" id="PTHR37841:SF1">
    <property type="entry name" value="DUF3298 DOMAIN-CONTAINING PROTEIN"/>
    <property type="match status" value="1"/>
</dbReference>
<evidence type="ECO:0008006" key="3">
    <source>
        <dbReference type="Google" id="ProtNLM"/>
    </source>
</evidence>
<comment type="caution">
    <text evidence="1">The sequence shown here is derived from an EMBL/GenBank/DDBJ whole genome shotgun (WGS) entry which is preliminary data.</text>
</comment>
<protein>
    <recommendedName>
        <fullName evidence="3">WG repeat-containing protein</fullName>
    </recommendedName>
</protein>
<reference evidence="1 2" key="1">
    <citation type="submission" date="2017-02" db="EMBL/GenBank/DDBJ databases">
        <title>Comparative genomic analysis of Brazilian Leptospira kirschneri strains of different serogroups.</title>
        <authorList>
            <person name="Moreno L.Z."/>
            <person name="Miraglia F."/>
            <person name="Kremer F.S."/>
            <person name="Eslabao M.R."/>
            <person name="Lilenbaum W."/>
            <person name="Dellagostin O.A."/>
            <person name="Moreno A.M."/>
        </authorList>
    </citation>
    <scope>NUCLEOTIDE SEQUENCE [LARGE SCALE GENOMIC DNA]</scope>
    <source>
        <strain evidence="1 2">M110/06</strain>
    </source>
</reference>
<dbReference type="AlphaFoldDB" id="A0A1T1E0W3"/>
<evidence type="ECO:0000313" key="1">
    <source>
        <dbReference type="EMBL" id="OOV46737.1"/>
    </source>
</evidence>
<accession>A0A1T1E0W3</accession>
<dbReference type="PANTHER" id="PTHR37841">
    <property type="entry name" value="GLR2918 PROTEIN"/>
    <property type="match status" value="1"/>
</dbReference>
<proteinExistence type="predicted"/>
<dbReference type="SUPFAM" id="SSF69360">
    <property type="entry name" value="Cell wall binding repeat"/>
    <property type="match status" value="1"/>
</dbReference>
<name>A0A1T1E0W3_9LEPT</name>
<sequence>MAAIHDEKFKWGYIDPSGKIVIPTKFNSAGDFSEGLADVLTSKWGYINPSGNWIIQPAFTRAYPFSKGNAVVEIKKKYGLLNLKGELILEPIYDSVDNTSLVLIKVTLSINPKLPSFEQYFTRDGKLVWSEFESVPTTSTEVKPKRKENDIVLPADLLQDIKEKSNIIVSDFSKSDEVIRKSISQLTQISWEEVFIKTVDQLDTNWKELGTDLSGELSGVLFFWDDTQGDIGLSVCFATDNNDPDDLLNEFDGGESAVDFDFDFVFSKVVPACEESERIHLQVKNELLDILFEKAVAHSLTRTEFLKIKKTDPLYIYRAYAHDEPPTILFKVGKGESKILGAEEFIQRRILKDHPYFSKIFGKEEWVEHYEDEFNEISQDDLAETLNLFLFIYWKEQSKPEYIETIAERLPRSSKTVRTNRLRLVLAGYFAINKQPELALQHLRELQEEEYLSAHFLWAREYFSSLEENPEFKNIAHWVATMKR</sequence>
<gene>
    <name evidence="1" type="ORF">B1J93_03265</name>
</gene>
<evidence type="ECO:0000313" key="2">
    <source>
        <dbReference type="Proteomes" id="UP000191008"/>
    </source>
</evidence>
<dbReference type="InterPro" id="IPR032774">
    <property type="entry name" value="WG_beta_rep"/>
</dbReference>
<dbReference type="Proteomes" id="UP000191008">
    <property type="component" value="Unassembled WGS sequence"/>
</dbReference>
<dbReference type="EMBL" id="MVIT01000042">
    <property type="protein sequence ID" value="OOV46737.1"/>
    <property type="molecule type" value="Genomic_DNA"/>
</dbReference>
<organism evidence="1 2">
    <name type="scientific">Leptospira kirschneri serovar Pomona</name>
    <dbReference type="NCBI Taxonomy" id="561005"/>
    <lineage>
        <taxon>Bacteria</taxon>
        <taxon>Pseudomonadati</taxon>
        <taxon>Spirochaetota</taxon>
        <taxon>Spirochaetia</taxon>
        <taxon>Leptospirales</taxon>
        <taxon>Leptospiraceae</taxon>
        <taxon>Leptospira</taxon>
    </lineage>
</organism>